<protein>
    <recommendedName>
        <fullName evidence="5">REJ domain-containing protein</fullName>
    </recommendedName>
</protein>
<keyword evidence="4" id="KW-1185">Reference proteome</keyword>
<reference evidence="3 4" key="1">
    <citation type="submission" date="2018-08" db="EMBL/GenBank/DDBJ databases">
        <title>Genome and evolution of the arbuscular mycorrhizal fungus Diversispora epigaea (formerly Glomus versiforme) and its bacterial endosymbionts.</title>
        <authorList>
            <person name="Sun X."/>
            <person name="Fei Z."/>
            <person name="Harrison M."/>
        </authorList>
    </citation>
    <scope>NUCLEOTIDE SEQUENCE [LARGE SCALE GENOMIC DNA]</scope>
    <source>
        <strain evidence="3 4">IT104</strain>
    </source>
</reference>
<gene>
    <name evidence="3" type="ORF">Glove_421g130</name>
</gene>
<evidence type="ECO:0008006" key="5">
    <source>
        <dbReference type="Google" id="ProtNLM"/>
    </source>
</evidence>
<evidence type="ECO:0000313" key="4">
    <source>
        <dbReference type="Proteomes" id="UP000266861"/>
    </source>
</evidence>
<dbReference type="Proteomes" id="UP000266861">
    <property type="component" value="Unassembled WGS sequence"/>
</dbReference>
<dbReference type="AlphaFoldDB" id="A0A397GZM0"/>
<organism evidence="3 4">
    <name type="scientific">Diversispora epigaea</name>
    <dbReference type="NCBI Taxonomy" id="1348612"/>
    <lineage>
        <taxon>Eukaryota</taxon>
        <taxon>Fungi</taxon>
        <taxon>Fungi incertae sedis</taxon>
        <taxon>Mucoromycota</taxon>
        <taxon>Glomeromycotina</taxon>
        <taxon>Glomeromycetes</taxon>
        <taxon>Diversisporales</taxon>
        <taxon>Diversisporaceae</taxon>
        <taxon>Diversispora</taxon>
    </lineage>
</organism>
<evidence type="ECO:0000313" key="3">
    <source>
        <dbReference type="EMBL" id="RHZ54914.1"/>
    </source>
</evidence>
<feature type="region of interest" description="Disordered" evidence="1">
    <location>
        <begin position="73"/>
        <end position="111"/>
    </location>
</feature>
<accession>A0A397GZM0</accession>
<name>A0A397GZM0_9GLOM</name>
<keyword evidence="2" id="KW-0732">Signal</keyword>
<dbReference type="STRING" id="1348612.A0A397GZM0"/>
<evidence type="ECO:0000256" key="2">
    <source>
        <dbReference type="SAM" id="SignalP"/>
    </source>
</evidence>
<comment type="caution">
    <text evidence="3">The sequence shown here is derived from an EMBL/GenBank/DDBJ whole genome shotgun (WGS) entry which is preliminary data.</text>
</comment>
<dbReference type="EMBL" id="PQFF01000373">
    <property type="protein sequence ID" value="RHZ54914.1"/>
    <property type="molecule type" value="Genomic_DNA"/>
</dbReference>
<feature type="compositionally biased region" description="Low complexity" evidence="1">
    <location>
        <begin position="73"/>
        <end position="84"/>
    </location>
</feature>
<feature type="signal peptide" evidence="2">
    <location>
        <begin position="1"/>
        <end position="21"/>
    </location>
</feature>
<sequence>MSSKISYVLVLTVLLTLIVNGSPDPQQVTVTLNGSTIVVQTTGTGATISSTIPSTSTFPSTLPSTFSSTLQSTLSSTFPSIPTGTGAGAPPPKSTKSSVEPVPTPSPATTTSFATSLQLLPRTLYVIRLLAFVFELFLIIA</sequence>
<proteinExistence type="predicted"/>
<feature type="compositionally biased region" description="Low complexity" evidence="1">
    <location>
        <begin position="94"/>
        <end position="111"/>
    </location>
</feature>
<evidence type="ECO:0000256" key="1">
    <source>
        <dbReference type="SAM" id="MobiDB-lite"/>
    </source>
</evidence>
<feature type="chain" id="PRO_5017179823" description="REJ domain-containing protein" evidence="2">
    <location>
        <begin position="22"/>
        <end position="141"/>
    </location>
</feature>